<keyword evidence="7" id="KW-0444">Lipid biosynthesis</keyword>
<evidence type="ECO:0000313" key="11">
    <source>
        <dbReference type="EMBL" id="SOC51342.1"/>
    </source>
</evidence>
<dbReference type="PANTHER" id="PTHR12358">
    <property type="entry name" value="SPHINGOSINE KINASE"/>
    <property type="match status" value="1"/>
</dbReference>
<keyword evidence="6" id="KW-0067">ATP-binding</keyword>
<organism evidence="11 12">
    <name type="scientific">Ornithinimicrobium cerasi</name>
    <dbReference type="NCBI Taxonomy" id="2248773"/>
    <lineage>
        <taxon>Bacteria</taxon>
        <taxon>Bacillati</taxon>
        <taxon>Actinomycetota</taxon>
        <taxon>Actinomycetes</taxon>
        <taxon>Micrococcales</taxon>
        <taxon>Ornithinimicrobiaceae</taxon>
        <taxon>Ornithinimicrobium</taxon>
    </lineage>
</organism>
<dbReference type="GO" id="GO:0016301">
    <property type="term" value="F:kinase activity"/>
    <property type="evidence" value="ECO:0007669"/>
    <property type="project" value="UniProtKB-KW"/>
</dbReference>
<keyword evidence="7" id="KW-0443">Lipid metabolism</keyword>
<dbReference type="InterPro" id="IPR045540">
    <property type="entry name" value="YegS/DAGK_C"/>
</dbReference>
<dbReference type="PROSITE" id="PS50146">
    <property type="entry name" value="DAGK"/>
    <property type="match status" value="1"/>
</dbReference>
<name>A0A285VB34_9MICO</name>
<keyword evidence="12" id="KW-1185">Reference proteome</keyword>
<dbReference type="Pfam" id="PF00781">
    <property type="entry name" value="DAGK_cat"/>
    <property type="match status" value="2"/>
</dbReference>
<dbReference type="AlphaFoldDB" id="A0A285VB34"/>
<dbReference type="Pfam" id="PF19279">
    <property type="entry name" value="YegS_C"/>
    <property type="match status" value="1"/>
</dbReference>
<dbReference type="InterPro" id="IPR050187">
    <property type="entry name" value="Lipid_Phosphate_FormReg"/>
</dbReference>
<sequence>MSRRAREAVAAVERACSEVGGPGPLVLSTTVRDPGPGQVREALARGARRIVVAGGDGTVRLVAGALATAAAGANDLPAATAPAEEAAPADETAARHATAPAEEAAPADETAARHATAPDDAAGPPPAPVVLGVVPVGTANLFARSALLGTRDLRQAARTAVSASGRPTDLGRATLADAAGGSSSHPFLVVAGLGHDAATLAAVTPALKERLRWLAYFLPGVRRLRHAGHALDLTIDGAPVDAGPLWTLLAVNAARLPAGARVVPGARLDDGVLHTVLVAPSGPLDWAHIAATGLGRVGDGRGGRYPPDRPALRYRDARTVVVTSRDPVLAQVDGDVIPDIVGAELTLLPAALRVAR</sequence>
<dbReference type="Proteomes" id="UP000219688">
    <property type="component" value="Unassembled WGS sequence"/>
</dbReference>
<dbReference type="SUPFAM" id="SSF111331">
    <property type="entry name" value="NAD kinase/diacylglycerol kinase-like"/>
    <property type="match status" value="1"/>
</dbReference>
<keyword evidence="4" id="KW-0547">Nucleotide-binding</keyword>
<reference evidence="12" key="1">
    <citation type="submission" date="2017-08" db="EMBL/GenBank/DDBJ databases">
        <authorList>
            <person name="Varghese N."/>
            <person name="Submissions S."/>
        </authorList>
    </citation>
    <scope>NUCLEOTIDE SEQUENCE [LARGE SCALE GENOMIC DNA]</scope>
    <source>
        <strain evidence="12">USBA17B2</strain>
    </source>
</reference>
<evidence type="ECO:0000256" key="1">
    <source>
        <dbReference type="ARBA" id="ARBA00001946"/>
    </source>
</evidence>
<feature type="region of interest" description="Disordered" evidence="9">
    <location>
        <begin position="80"/>
        <end position="126"/>
    </location>
</feature>
<accession>A0A285VB34</accession>
<dbReference type="EMBL" id="OBQK01000001">
    <property type="protein sequence ID" value="SOC51342.1"/>
    <property type="molecule type" value="Genomic_DNA"/>
</dbReference>
<keyword evidence="5 11" id="KW-0418">Kinase</keyword>
<evidence type="ECO:0000256" key="4">
    <source>
        <dbReference type="ARBA" id="ARBA00022741"/>
    </source>
</evidence>
<evidence type="ECO:0000256" key="3">
    <source>
        <dbReference type="ARBA" id="ARBA00022679"/>
    </source>
</evidence>
<evidence type="ECO:0000256" key="2">
    <source>
        <dbReference type="ARBA" id="ARBA00005983"/>
    </source>
</evidence>
<keyword evidence="8" id="KW-1208">Phospholipid metabolism</keyword>
<keyword evidence="7" id="KW-0594">Phospholipid biosynthesis</keyword>
<evidence type="ECO:0000256" key="6">
    <source>
        <dbReference type="ARBA" id="ARBA00022840"/>
    </source>
</evidence>
<gene>
    <name evidence="11" type="ORF">SAMN05421879_101151</name>
</gene>
<evidence type="ECO:0000313" key="12">
    <source>
        <dbReference type="Proteomes" id="UP000219688"/>
    </source>
</evidence>
<evidence type="ECO:0000259" key="10">
    <source>
        <dbReference type="PROSITE" id="PS50146"/>
    </source>
</evidence>
<dbReference type="InterPro" id="IPR001206">
    <property type="entry name" value="Diacylglycerol_kinase_cat_dom"/>
</dbReference>
<dbReference type="InterPro" id="IPR016064">
    <property type="entry name" value="NAD/diacylglycerol_kinase_sf"/>
</dbReference>
<comment type="cofactor">
    <cofactor evidence="1">
        <name>Mg(2+)</name>
        <dbReference type="ChEBI" id="CHEBI:18420"/>
    </cofactor>
</comment>
<dbReference type="Gene3D" id="2.60.200.40">
    <property type="match status" value="1"/>
</dbReference>
<evidence type="ECO:0000256" key="9">
    <source>
        <dbReference type="SAM" id="MobiDB-lite"/>
    </source>
</evidence>
<dbReference type="GO" id="GO:0008654">
    <property type="term" value="P:phospholipid biosynthetic process"/>
    <property type="evidence" value="ECO:0007669"/>
    <property type="project" value="UniProtKB-KW"/>
</dbReference>
<feature type="compositionally biased region" description="Low complexity" evidence="9">
    <location>
        <begin position="80"/>
        <end position="122"/>
    </location>
</feature>
<evidence type="ECO:0000256" key="5">
    <source>
        <dbReference type="ARBA" id="ARBA00022777"/>
    </source>
</evidence>
<comment type="similarity">
    <text evidence="2">Belongs to the diacylglycerol/lipid kinase family.</text>
</comment>
<dbReference type="Gene3D" id="3.40.50.10330">
    <property type="entry name" value="Probable inorganic polyphosphate/atp-NAD kinase, domain 1"/>
    <property type="match status" value="1"/>
</dbReference>
<dbReference type="InterPro" id="IPR017438">
    <property type="entry name" value="ATP-NAD_kinase_N"/>
</dbReference>
<keyword evidence="3" id="KW-0808">Transferase</keyword>
<dbReference type="PANTHER" id="PTHR12358:SF54">
    <property type="entry name" value="SPHINGOSINE KINASE RELATED PROTEIN"/>
    <property type="match status" value="1"/>
</dbReference>
<dbReference type="GO" id="GO:0005524">
    <property type="term" value="F:ATP binding"/>
    <property type="evidence" value="ECO:0007669"/>
    <property type="project" value="UniProtKB-KW"/>
</dbReference>
<evidence type="ECO:0000256" key="8">
    <source>
        <dbReference type="ARBA" id="ARBA00023264"/>
    </source>
</evidence>
<protein>
    <submittedName>
        <fullName evidence="11">Diacylglycerol kinase family enzyme</fullName>
    </submittedName>
</protein>
<proteinExistence type="inferred from homology"/>
<evidence type="ECO:0000256" key="7">
    <source>
        <dbReference type="ARBA" id="ARBA00023209"/>
    </source>
</evidence>
<feature type="domain" description="DAGKc" evidence="10">
    <location>
        <begin position="39"/>
        <end position="177"/>
    </location>
</feature>